<feature type="compositionally biased region" description="Low complexity" evidence="1">
    <location>
        <begin position="299"/>
        <end position="309"/>
    </location>
</feature>
<reference evidence="3 4" key="1">
    <citation type="journal article" date="2012" name="Proc. Natl. Acad. Sci. U.S.A.">
        <title>Comparative genomics of Ceriporiopsis subvermispora and Phanerochaete chrysosporium provide insight into selective ligninolysis.</title>
        <authorList>
            <person name="Fernandez-Fueyo E."/>
            <person name="Ruiz-Duenas F.J."/>
            <person name="Ferreira P."/>
            <person name="Floudas D."/>
            <person name="Hibbett D.S."/>
            <person name="Canessa P."/>
            <person name="Larrondo L.F."/>
            <person name="James T.Y."/>
            <person name="Seelenfreund D."/>
            <person name="Lobos S."/>
            <person name="Polanco R."/>
            <person name="Tello M."/>
            <person name="Honda Y."/>
            <person name="Watanabe T."/>
            <person name="Watanabe T."/>
            <person name="Ryu J.S."/>
            <person name="Kubicek C.P."/>
            <person name="Schmoll M."/>
            <person name="Gaskell J."/>
            <person name="Hammel K.E."/>
            <person name="St John F.J."/>
            <person name="Vanden Wymelenberg A."/>
            <person name="Sabat G."/>
            <person name="Splinter BonDurant S."/>
            <person name="Syed K."/>
            <person name="Yadav J.S."/>
            <person name="Doddapaneni H."/>
            <person name="Subramanian V."/>
            <person name="Lavin J.L."/>
            <person name="Oguiza J.A."/>
            <person name="Perez G."/>
            <person name="Pisabarro A.G."/>
            <person name="Ramirez L."/>
            <person name="Santoyo F."/>
            <person name="Master E."/>
            <person name="Coutinho P.M."/>
            <person name="Henrissat B."/>
            <person name="Lombard V."/>
            <person name="Magnuson J.K."/>
            <person name="Kuees U."/>
            <person name="Hori C."/>
            <person name="Igarashi K."/>
            <person name="Samejima M."/>
            <person name="Held B.W."/>
            <person name="Barry K.W."/>
            <person name="LaButti K.M."/>
            <person name="Lapidus A."/>
            <person name="Lindquist E.A."/>
            <person name="Lucas S.M."/>
            <person name="Riley R."/>
            <person name="Salamov A.A."/>
            <person name="Hoffmeister D."/>
            <person name="Schwenk D."/>
            <person name="Hadar Y."/>
            <person name="Yarden O."/>
            <person name="de Vries R.P."/>
            <person name="Wiebenga A."/>
            <person name="Stenlid J."/>
            <person name="Eastwood D."/>
            <person name="Grigoriev I.V."/>
            <person name="Berka R.M."/>
            <person name="Blanchette R.A."/>
            <person name="Kersten P."/>
            <person name="Martinez A.T."/>
            <person name="Vicuna R."/>
            <person name="Cullen D."/>
        </authorList>
    </citation>
    <scope>NUCLEOTIDE SEQUENCE [LARGE SCALE GENOMIC DNA]</scope>
    <source>
        <strain evidence="3 4">B</strain>
    </source>
</reference>
<feature type="transmembrane region" description="Helical" evidence="2">
    <location>
        <begin position="170"/>
        <end position="195"/>
    </location>
</feature>
<keyword evidence="4" id="KW-1185">Reference proteome</keyword>
<accession>M2RQ28</accession>
<evidence type="ECO:0000313" key="3">
    <source>
        <dbReference type="EMBL" id="EMD40961.1"/>
    </source>
</evidence>
<gene>
    <name evidence="3" type="ORF">CERSUDRAFT_103328</name>
</gene>
<organism evidence="3 4">
    <name type="scientific">Ceriporiopsis subvermispora (strain B)</name>
    <name type="common">White-rot fungus</name>
    <name type="synonym">Gelatoporia subvermispora</name>
    <dbReference type="NCBI Taxonomy" id="914234"/>
    <lineage>
        <taxon>Eukaryota</taxon>
        <taxon>Fungi</taxon>
        <taxon>Dikarya</taxon>
        <taxon>Basidiomycota</taxon>
        <taxon>Agaricomycotina</taxon>
        <taxon>Agaricomycetes</taxon>
        <taxon>Polyporales</taxon>
        <taxon>Gelatoporiaceae</taxon>
        <taxon>Gelatoporia</taxon>
    </lineage>
</organism>
<dbReference type="EMBL" id="KB445792">
    <property type="protein sequence ID" value="EMD40961.1"/>
    <property type="molecule type" value="Genomic_DNA"/>
</dbReference>
<feature type="region of interest" description="Disordered" evidence="1">
    <location>
        <begin position="247"/>
        <end position="348"/>
    </location>
</feature>
<keyword evidence="2" id="KW-0812">Transmembrane</keyword>
<evidence type="ECO:0000313" key="4">
    <source>
        <dbReference type="Proteomes" id="UP000016930"/>
    </source>
</evidence>
<keyword evidence="2" id="KW-0472">Membrane</keyword>
<dbReference type="AlphaFoldDB" id="M2RQ28"/>
<keyword evidence="2" id="KW-1133">Transmembrane helix</keyword>
<feature type="compositionally biased region" description="Low complexity" evidence="1">
    <location>
        <begin position="323"/>
        <end position="338"/>
    </location>
</feature>
<proteinExistence type="predicted"/>
<dbReference type="OrthoDB" id="3265734at2759"/>
<protein>
    <submittedName>
        <fullName evidence="3">Uncharacterized protein</fullName>
    </submittedName>
</protein>
<sequence>MSYNTQQANIDDTYPAIQYLPDGQWETMTDVSGAWNKTLHSTTFQGAVVMLLFNTSDHVYIDVMGNLFPGSPQPISTYELDDSSPAPFQGINVTSQQTDVQYFTSSVLSDDTHLLVITVTNVSTEAPFYLDYISIVTDPDATSSMSSSVMATSATATSSVPVSGASSKPVGAIVGGVIGGLAVLALAILAASFFFRGSKGKAFFGRAALSDLLDHEAKGATAYLDAPSSSPQPTLYESKLLPYKPSIAPSSPSQVSSPLCNDNAELPHTLNSNGAGSSTSVRRNTSSQSSLPRSKAGLAASSAAPAPTTFHADSGMRFERNEGPSSSGEGLSNSSSGPVVEPPTYSTS</sequence>
<dbReference type="HOGENOM" id="CLU_063909_0_0_1"/>
<dbReference type="Proteomes" id="UP000016930">
    <property type="component" value="Unassembled WGS sequence"/>
</dbReference>
<evidence type="ECO:0000256" key="2">
    <source>
        <dbReference type="SAM" id="Phobius"/>
    </source>
</evidence>
<dbReference type="STRING" id="914234.M2RQ28"/>
<feature type="compositionally biased region" description="Polar residues" evidence="1">
    <location>
        <begin position="269"/>
        <end position="292"/>
    </location>
</feature>
<name>M2RQ28_CERS8</name>
<feature type="compositionally biased region" description="Low complexity" evidence="1">
    <location>
        <begin position="247"/>
        <end position="258"/>
    </location>
</feature>
<evidence type="ECO:0000256" key="1">
    <source>
        <dbReference type="SAM" id="MobiDB-lite"/>
    </source>
</evidence>